<dbReference type="GO" id="GO:0042102">
    <property type="term" value="P:positive regulation of T cell proliferation"/>
    <property type="evidence" value="ECO:0007669"/>
    <property type="project" value="TreeGrafter"/>
</dbReference>
<dbReference type="InterPro" id="IPR007110">
    <property type="entry name" value="Ig-like_dom"/>
</dbReference>
<keyword evidence="5" id="KW-1133">Transmembrane helix</keyword>
<feature type="domain" description="Ig-like" evidence="12">
    <location>
        <begin position="27"/>
        <end position="118"/>
    </location>
</feature>
<dbReference type="GO" id="GO:0006955">
    <property type="term" value="P:immune response"/>
    <property type="evidence" value="ECO:0007669"/>
    <property type="project" value="TreeGrafter"/>
</dbReference>
<feature type="non-terminal residue" evidence="13">
    <location>
        <position position="1"/>
    </location>
</feature>
<evidence type="ECO:0000256" key="4">
    <source>
        <dbReference type="ARBA" id="ARBA00022729"/>
    </source>
</evidence>
<keyword evidence="6" id="KW-0472">Membrane</keyword>
<keyword evidence="14" id="KW-1185">Reference proteome</keyword>
<dbReference type="EMBL" id="QNUK01000293">
    <property type="protein sequence ID" value="KAF5896069.1"/>
    <property type="molecule type" value="Genomic_DNA"/>
</dbReference>
<keyword evidence="2" id="KW-1003">Cell membrane</keyword>
<evidence type="ECO:0000256" key="11">
    <source>
        <dbReference type="SAM" id="SignalP"/>
    </source>
</evidence>
<keyword evidence="7" id="KW-1015">Disulfide bond</keyword>
<organism evidence="13 14">
    <name type="scientific">Clarias magur</name>
    <name type="common">Asian catfish</name>
    <name type="synonym">Macropteronotus magur</name>
    <dbReference type="NCBI Taxonomy" id="1594786"/>
    <lineage>
        <taxon>Eukaryota</taxon>
        <taxon>Metazoa</taxon>
        <taxon>Chordata</taxon>
        <taxon>Craniata</taxon>
        <taxon>Vertebrata</taxon>
        <taxon>Euteleostomi</taxon>
        <taxon>Actinopterygii</taxon>
        <taxon>Neopterygii</taxon>
        <taxon>Teleostei</taxon>
        <taxon>Ostariophysi</taxon>
        <taxon>Siluriformes</taxon>
        <taxon>Clariidae</taxon>
        <taxon>Clarias</taxon>
    </lineage>
</organism>
<dbReference type="InterPro" id="IPR003599">
    <property type="entry name" value="Ig_sub"/>
</dbReference>
<evidence type="ECO:0000313" key="13">
    <source>
        <dbReference type="EMBL" id="KAF5896069.1"/>
    </source>
</evidence>
<dbReference type="InterPro" id="IPR013106">
    <property type="entry name" value="Ig_V-set"/>
</dbReference>
<gene>
    <name evidence="13" type="ORF">DAT39_014215</name>
</gene>
<proteinExistence type="predicted"/>
<keyword evidence="4 11" id="KW-0732">Signal</keyword>
<dbReference type="Proteomes" id="UP000727407">
    <property type="component" value="Unassembled WGS sequence"/>
</dbReference>
<evidence type="ECO:0000256" key="9">
    <source>
        <dbReference type="ARBA" id="ARBA00023180"/>
    </source>
</evidence>
<dbReference type="GO" id="GO:0071222">
    <property type="term" value="P:cellular response to lipopolysaccharide"/>
    <property type="evidence" value="ECO:0007669"/>
    <property type="project" value="TreeGrafter"/>
</dbReference>
<feature type="non-terminal residue" evidence="13">
    <location>
        <position position="118"/>
    </location>
</feature>
<keyword evidence="3" id="KW-0812">Transmembrane</keyword>
<evidence type="ECO:0000313" key="14">
    <source>
        <dbReference type="Proteomes" id="UP000727407"/>
    </source>
</evidence>
<dbReference type="SMART" id="SM00409">
    <property type="entry name" value="IG"/>
    <property type="match status" value="1"/>
</dbReference>
<comment type="subcellular location">
    <subcellularLocation>
        <location evidence="1">Cell membrane</location>
        <topology evidence="1">Single-pass type I membrane protein</topology>
    </subcellularLocation>
</comment>
<dbReference type="Pfam" id="PF07686">
    <property type="entry name" value="V-set"/>
    <property type="match status" value="1"/>
</dbReference>
<evidence type="ECO:0000256" key="8">
    <source>
        <dbReference type="ARBA" id="ARBA00023170"/>
    </source>
</evidence>
<dbReference type="Gene3D" id="2.60.40.10">
    <property type="entry name" value="Immunoglobulins"/>
    <property type="match status" value="1"/>
</dbReference>
<dbReference type="InterPro" id="IPR036179">
    <property type="entry name" value="Ig-like_dom_sf"/>
</dbReference>
<accession>A0A8J4WXW8</accession>
<sequence length="118" mass="13336">YSVLLALLLINRVSSQNVHVVNATLHKSVILPCSANRTQKAVFWLYNETIKVCDIIGGVMNLDEQNELYNNRVETFSSEFPKGNFSIKLNQLKMSDAGNYTCNFSEIPTPKRIQLNVT</sequence>
<dbReference type="PROSITE" id="PS50835">
    <property type="entry name" value="IG_LIKE"/>
    <property type="match status" value="1"/>
</dbReference>
<evidence type="ECO:0000256" key="1">
    <source>
        <dbReference type="ARBA" id="ARBA00004251"/>
    </source>
</evidence>
<keyword evidence="8" id="KW-0675">Receptor</keyword>
<dbReference type="OrthoDB" id="9898017at2759"/>
<evidence type="ECO:0000256" key="3">
    <source>
        <dbReference type="ARBA" id="ARBA00022692"/>
    </source>
</evidence>
<name>A0A8J4WXW8_CLAMG</name>
<keyword evidence="10" id="KW-0393">Immunoglobulin domain</keyword>
<protein>
    <submittedName>
        <fullName evidence="13">Antigen like protein</fullName>
    </submittedName>
</protein>
<dbReference type="GO" id="GO:0007166">
    <property type="term" value="P:cell surface receptor signaling pathway"/>
    <property type="evidence" value="ECO:0007669"/>
    <property type="project" value="TreeGrafter"/>
</dbReference>
<dbReference type="AlphaFoldDB" id="A0A8J4WXW8"/>
<evidence type="ECO:0000256" key="5">
    <source>
        <dbReference type="ARBA" id="ARBA00022989"/>
    </source>
</evidence>
<reference evidence="13" key="1">
    <citation type="submission" date="2020-07" db="EMBL/GenBank/DDBJ databases">
        <title>Clarias magur genome sequencing, assembly and annotation.</title>
        <authorList>
            <person name="Kushwaha B."/>
            <person name="Kumar R."/>
            <person name="Das P."/>
            <person name="Joshi C.G."/>
            <person name="Kumar D."/>
            <person name="Nagpure N.S."/>
            <person name="Pandey M."/>
            <person name="Agarwal S."/>
            <person name="Srivastava S."/>
            <person name="Singh M."/>
            <person name="Sahoo L."/>
            <person name="Jayasankar P."/>
            <person name="Meher P.K."/>
            <person name="Koringa P.G."/>
            <person name="Iquebal M.A."/>
            <person name="Das S.P."/>
            <person name="Bit A."/>
            <person name="Patnaik S."/>
            <person name="Patel N."/>
            <person name="Shah T.M."/>
            <person name="Hinsu A."/>
            <person name="Jena J.K."/>
        </authorList>
    </citation>
    <scope>NUCLEOTIDE SEQUENCE</scope>
    <source>
        <strain evidence="13">CIFAMagur01</strain>
        <tissue evidence="13">Testis</tissue>
    </source>
</reference>
<evidence type="ECO:0000259" key="12">
    <source>
        <dbReference type="PROSITE" id="PS50835"/>
    </source>
</evidence>
<feature type="chain" id="PRO_5035287388" evidence="11">
    <location>
        <begin position="16"/>
        <end position="118"/>
    </location>
</feature>
<evidence type="ECO:0000256" key="6">
    <source>
        <dbReference type="ARBA" id="ARBA00023136"/>
    </source>
</evidence>
<dbReference type="SUPFAM" id="SSF48726">
    <property type="entry name" value="Immunoglobulin"/>
    <property type="match status" value="1"/>
</dbReference>
<dbReference type="GO" id="GO:0042130">
    <property type="term" value="P:negative regulation of T cell proliferation"/>
    <property type="evidence" value="ECO:0007669"/>
    <property type="project" value="TreeGrafter"/>
</dbReference>
<dbReference type="PANTHER" id="PTHR25466:SF14">
    <property type="entry name" value="BUTYROPHILIN SUBFAMILY 2 MEMBER A2-LIKE-RELATED"/>
    <property type="match status" value="1"/>
</dbReference>
<feature type="signal peptide" evidence="11">
    <location>
        <begin position="1"/>
        <end position="15"/>
    </location>
</feature>
<evidence type="ECO:0000256" key="2">
    <source>
        <dbReference type="ARBA" id="ARBA00022475"/>
    </source>
</evidence>
<comment type="caution">
    <text evidence="13">The sequence shown here is derived from an EMBL/GenBank/DDBJ whole genome shotgun (WGS) entry which is preliminary data.</text>
</comment>
<evidence type="ECO:0000256" key="7">
    <source>
        <dbReference type="ARBA" id="ARBA00023157"/>
    </source>
</evidence>
<dbReference type="InterPro" id="IPR013783">
    <property type="entry name" value="Ig-like_fold"/>
</dbReference>
<keyword evidence="9" id="KW-0325">Glycoprotein</keyword>
<evidence type="ECO:0000256" key="10">
    <source>
        <dbReference type="ARBA" id="ARBA00023319"/>
    </source>
</evidence>
<dbReference type="GO" id="GO:0009897">
    <property type="term" value="C:external side of plasma membrane"/>
    <property type="evidence" value="ECO:0007669"/>
    <property type="project" value="TreeGrafter"/>
</dbReference>
<dbReference type="PANTHER" id="PTHR25466">
    <property type="entry name" value="T-LYMPHOCYTE ACTIVATION ANTIGEN"/>
    <property type="match status" value="1"/>
</dbReference>
<dbReference type="GO" id="GO:0031295">
    <property type="term" value="P:T cell costimulation"/>
    <property type="evidence" value="ECO:0007669"/>
    <property type="project" value="TreeGrafter"/>
</dbReference>
<dbReference type="InterPro" id="IPR051713">
    <property type="entry name" value="T-cell_Activation_Regulation"/>
</dbReference>